<accession>A0A0M0HN13</accession>
<dbReference type="Proteomes" id="UP000037515">
    <property type="component" value="Unassembled WGS sequence"/>
</dbReference>
<organism evidence="2 3">
    <name type="scientific">Vibrio nereis</name>
    <dbReference type="NCBI Taxonomy" id="693"/>
    <lineage>
        <taxon>Bacteria</taxon>
        <taxon>Pseudomonadati</taxon>
        <taxon>Pseudomonadota</taxon>
        <taxon>Gammaproteobacteria</taxon>
        <taxon>Vibrionales</taxon>
        <taxon>Vibrionaceae</taxon>
        <taxon>Vibrio</taxon>
    </lineage>
</organism>
<dbReference type="AlphaFoldDB" id="A0A0M0HN13"/>
<sequence>MDNSFLSRWSKRKLANESDEDQQVEASEQPEQEEQSSLENALNAEDELSSEVLPAESSEPKGSDETSVAALIASEAESAIKKAALRKLFLSGEFSEIDRLNDYDHDYKSVQSLSSEAAAKLRDWINQPAEEEAEQERPPEPAEVEATESDAQTEECQDEAEVSDEMGQNIPQKK</sequence>
<feature type="region of interest" description="Disordered" evidence="1">
    <location>
        <begin position="1"/>
        <end position="67"/>
    </location>
</feature>
<comment type="caution">
    <text evidence="2">The sequence shown here is derived from an EMBL/GenBank/DDBJ whole genome shotgun (WGS) entry which is preliminary data.</text>
</comment>
<dbReference type="STRING" id="693.AKJ17_08810"/>
<dbReference type="PATRIC" id="fig|693.5.peg.1802"/>
<evidence type="ECO:0000313" key="2">
    <source>
        <dbReference type="EMBL" id="KOO03446.1"/>
    </source>
</evidence>
<evidence type="ECO:0000256" key="1">
    <source>
        <dbReference type="SAM" id="MobiDB-lite"/>
    </source>
</evidence>
<evidence type="ECO:0008006" key="4">
    <source>
        <dbReference type="Google" id="ProtNLM"/>
    </source>
</evidence>
<feature type="region of interest" description="Disordered" evidence="1">
    <location>
        <begin position="126"/>
        <end position="174"/>
    </location>
</feature>
<evidence type="ECO:0000313" key="3">
    <source>
        <dbReference type="Proteomes" id="UP000037515"/>
    </source>
</evidence>
<dbReference type="InterPro" id="IPR021735">
    <property type="entry name" value="DUF3306"/>
</dbReference>
<dbReference type="OrthoDB" id="6399678at2"/>
<protein>
    <recommendedName>
        <fullName evidence="4">DUF3306 domain-containing protein</fullName>
    </recommendedName>
</protein>
<feature type="compositionally biased region" description="Acidic residues" evidence="1">
    <location>
        <begin position="142"/>
        <end position="164"/>
    </location>
</feature>
<gene>
    <name evidence="2" type="ORF">AKJ17_08810</name>
</gene>
<dbReference type="RefSeq" id="WP_053395433.1">
    <property type="nucleotide sequence ID" value="NZ_LHPJ01000007.1"/>
</dbReference>
<keyword evidence="3" id="KW-1185">Reference proteome</keyword>
<proteinExistence type="predicted"/>
<name>A0A0M0HN13_VIBNE</name>
<dbReference type="Pfam" id="PF11748">
    <property type="entry name" value="DUF3306"/>
    <property type="match status" value="1"/>
</dbReference>
<feature type="compositionally biased region" description="Acidic residues" evidence="1">
    <location>
        <begin position="17"/>
        <end position="36"/>
    </location>
</feature>
<reference evidence="3" key="1">
    <citation type="submission" date="2015-08" db="EMBL/GenBank/DDBJ databases">
        <title>Vibrio galatheae sp. nov., a novel member of the Vibrionaceae family isolated from the Solomon Islands.</title>
        <authorList>
            <person name="Giubergia S."/>
            <person name="Machado H."/>
            <person name="Mateiu R.V."/>
            <person name="Gram L."/>
        </authorList>
    </citation>
    <scope>NUCLEOTIDE SEQUENCE [LARGE SCALE GENOMIC DNA]</scope>
    <source>
        <strain evidence="3">DSM 19584</strain>
    </source>
</reference>
<dbReference type="EMBL" id="LHPJ01000007">
    <property type="protein sequence ID" value="KOO03446.1"/>
    <property type="molecule type" value="Genomic_DNA"/>
</dbReference>